<dbReference type="Pfam" id="PF02738">
    <property type="entry name" value="MoCoBD_1"/>
    <property type="match status" value="1"/>
</dbReference>
<feature type="domain" description="Aldehyde oxidase/xanthine dehydrogenase a/b hammerhead" evidence="3">
    <location>
        <begin position="25"/>
        <end position="132"/>
    </location>
</feature>
<evidence type="ECO:0000256" key="1">
    <source>
        <dbReference type="ARBA" id="ARBA00022505"/>
    </source>
</evidence>
<evidence type="ECO:0000259" key="3">
    <source>
        <dbReference type="SMART" id="SM01008"/>
    </source>
</evidence>
<dbReference type="InterPro" id="IPR016208">
    <property type="entry name" value="Ald_Oxase/xanthine_DH-like"/>
</dbReference>
<dbReference type="PANTHER" id="PTHR11908">
    <property type="entry name" value="XANTHINE DEHYDROGENASE"/>
    <property type="match status" value="1"/>
</dbReference>
<dbReference type="Pfam" id="PF20256">
    <property type="entry name" value="MoCoBD_2"/>
    <property type="match status" value="1"/>
</dbReference>
<keyword evidence="2" id="KW-0560">Oxidoreductase</keyword>
<keyword evidence="1" id="KW-0500">Molybdenum</keyword>
<dbReference type="AlphaFoldDB" id="A0A4R3M5J1"/>
<dbReference type="SUPFAM" id="SSF56003">
    <property type="entry name" value="Molybdenum cofactor-binding domain"/>
    <property type="match status" value="1"/>
</dbReference>
<name>A0A4R3M5J1_9HYPH</name>
<comment type="caution">
    <text evidence="4">The sequence shown here is derived from an EMBL/GenBank/DDBJ whole genome shotgun (WGS) entry which is preliminary data.</text>
</comment>
<dbReference type="InterPro" id="IPR008274">
    <property type="entry name" value="AldOxase/xan_DH_MoCoBD1"/>
</dbReference>
<dbReference type="Gene3D" id="3.30.365.10">
    <property type="entry name" value="Aldehyde oxidase/xanthine dehydrogenase, molybdopterin binding domain"/>
    <property type="match status" value="4"/>
</dbReference>
<sequence>MSADADTQGWVGVRLLRKEDRRHLLGASTFTADVRVPGLLEVAFVRSQFAHGRLGAVAKPDGARVFSAEDFPHLKPIDGGPELPSFRAAPYHAFARDKVHFVGQIVAACLAPTRAQAEDLADQVGVEVDALPAVVDTVEALAPGAAILHDGFPDNAFIHATVTEGDIAAVAAAAPVALRRTFRMNRQATVSLEGRGVLAYWDHRLDELVVTLSTQGAHVMRIGLAMALGLPEHKLHLIAPDVGGGFGGKNRLMPEEVAVCALALKTGRPVRWIEDRREHLMASVHCREHHYDITLYATREGRLLGLKGEVHIDAGAYSLWPSGPFMEASMAARNLPGPYQMQALHVETHTVATSKAPMGPYRGVARPGACFAIERAVDELAHAIGMEPAEVRRINLVGPHQMPYRTIGGMQLDSGDYPQALERVREMVDLAALRRRQQAGEDDGRRIGVGFAVYTEQSGHGAAEWTKRKSRIVPGYESATARMLPDGTLLLLVGIQNHGQGLETSLAQIAAQELSLDPHAISVRYGDTALTPFGFGTFASRSIVFSGGAVARATRALADKARRIGAHLLQADVADTRLADGAVHGPNGKVSLAEIARAANVRQEFLPAGMPPLLDETATYEPEESGGFFSYGAHAAVVAVDPETGVTTTLDYAIAEDCGTMINPMIVDGQIIGGVAQGIGTALYEEIPYDADGQPLATTFGDYMVPCAPELPALRIHHLVTPAHGTEYGVKGMGEGGAIAPPAAIANAVSDALRDFGARIWETPLTPRRVSDAVAAACGDRSEDAV</sequence>
<dbReference type="InterPro" id="IPR000674">
    <property type="entry name" value="Ald_Oxase/Xan_DH_a/b"/>
</dbReference>
<dbReference type="Proteomes" id="UP000294664">
    <property type="component" value="Unassembled WGS sequence"/>
</dbReference>
<accession>A0A4R3M5J1</accession>
<evidence type="ECO:0000313" key="4">
    <source>
        <dbReference type="EMBL" id="TCT06717.1"/>
    </source>
</evidence>
<gene>
    <name evidence="4" type="ORF">EDC64_102196</name>
</gene>
<proteinExistence type="predicted"/>
<dbReference type="SMART" id="SM01008">
    <property type="entry name" value="Ald_Xan_dh_C"/>
    <property type="match status" value="1"/>
</dbReference>
<dbReference type="RefSeq" id="WP_132030196.1">
    <property type="nucleotide sequence ID" value="NZ_SMAI01000002.1"/>
</dbReference>
<dbReference type="GO" id="GO:0016491">
    <property type="term" value="F:oxidoreductase activity"/>
    <property type="evidence" value="ECO:0007669"/>
    <property type="project" value="UniProtKB-KW"/>
</dbReference>
<evidence type="ECO:0000256" key="2">
    <source>
        <dbReference type="ARBA" id="ARBA00023002"/>
    </source>
</evidence>
<organism evidence="4 5">
    <name type="scientific">Aquabacter spiritensis</name>
    <dbReference type="NCBI Taxonomy" id="933073"/>
    <lineage>
        <taxon>Bacteria</taxon>
        <taxon>Pseudomonadati</taxon>
        <taxon>Pseudomonadota</taxon>
        <taxon>Alphaproteobacteria</taxon>
        <taxon>Hyphomicrobiales</taxon>
        <taxon>Xanthobacteraceae</taxon>
        <taxon>Aquabacter</taxon>
    </lineage>
</organism>
<dbReference type="EMBL" id="SMAI01000002">
    <property type="protein sequence ID" value="TCT06717.1"/>
    <property type="molecule type" value="Genomic_DNA"/>
</dbReference>
<dbReference type="Pfam" id="PF01315">
    <property type="entry name" value="Ald_Xan_dh_C"/>
    <property type="match status" value="1"/>
</dbReference>
<dbReference type="PANTHER" id="PTHR11908:SF132">
    <property type="entry name" value="ALDEHYDE OXIDASE 1-RELATED"/>
    <property type="match status" value="1"/>
</dbReference>
<dbReference type="InterPro" id="IPR036856">
    <property type="entry name" value="Ald_Oxase/Xan_DH_a/b_sf"/>
</dbReference>
<keyword evidence="5" id="KW-1185">Reference proteome</keyword>
<evidence type="ECO:0000313" key="5">
    <source>
        <dbReference type="Proteomes" id="UP000294664"/>
    </source>
</evidence>
<protein>
    <submittedName>
        <fullName evidence="4">Xanthine dehydrogenase molybdenum binding subunit apoprotein</fullName>
    </submittedName>
</protein>
<dbReference type="Gene3D" id="3.90.1170.50">
    <property type="entry name" value="Aldehyde oxidase/xanthine dehydrogenase, a/b hammerhead"/>
    <property type="match status" value="1"/>
</dbReference>
<dbReference type="SUPFAM" id="SSF54665">
    <property type="entry name" value="CO dehydrogenase molybdoprotein N-domain-like"/>
    <property type="match status" value="1"/>
</dbReference>
<dbReference type="GO" id="GO:0005506">
    <property type="term" value="F:iron ion binding"/>
    <property type="evidence" value="ECO:0007669"/>
    <property type="project" value="InterPro"/>
</dbReference>
<reference evidence="4 5" key="1">
    <citation type="submission" date="2019-03" db="EMBL/GenBank/DDBJ databases">
        <title>Genomic Encyclopedia of Type Strains, Phase IV (KMG-IV): sequencing the most valuable type-strain genomes for metagenomic binning, comparative biology and taxonomic classification.</title>
        <authorList>
            <person name="Goeker M."/>
        </authorList>
    </citation>
    <scope>NUCLEOTIDE SEQUENCE [LARGE SCALE GENOMIC DNA]</scope>
    <source>
        <strain evidence="4 5">DSM 9035</strain>
    </source>
</reference>
<dbReference type="OrthoDB" id="9763985at2"/>
<dbReference type="InterPro" id="IPR046867">
    <property type="entry name" value="AldOxase/xan_DH_MoCoBD2"/>
</dbReference>
<dbReference type="InterPro" id="IPR037165">
    <property type="entry name" value="AldOxase/xan_DH_Mopterin-bd_sf"/>
</dbReference>